<evidence type="ECO:0000313" key="3">
    <source>
        <dbReference type="EMBL" id="THH30538.1"/>
    </source>
</evidence>
<gene>
    <name evidence="3" type="ORF">EUX98_g3645</name>
</gene>
<dbReference type="SUPFAM" id="SSF48452">
    <property type="entry name" value="TPR-like"/>
    <property type="match status" value="1"/>
</dbReference>
<dbReference type="InterPro" id="IPR039340">
    <property type="entry name" value="Tfc4/TFIIIC-102/Sfc4"/>
</dbReference>
<reference evidence="3 4" key="1">
    <citation type="submission" date="2019-02" db="EMBL/GenBank/DDBJ databases">
        <title>Genome sequencing of the rare red list fungi Antrodiella citrinella (Flaviporus citrinellus).</title>
        <authorList>
            <person name="Buettner E."/>
            <person name="Kellner H."/>
        </authorList>
    </citation>
    <scope>NUCLEOTIDE SEQUENCE [LARGE SCALE GENOMIC DNA]</scope>
    <source>
        <strain evidence="3 4">DSM 108506</strain>
    </source>
</reference>
<dbReference type="OrthoDB" id="9991317at2759"/>
<dbReference type="Proteomes" id="UP000308730">
    <property type="component" value="Unassembled WGS sequence"/>
</dbReference>
<dbReference type="GO" id="GO:0006383">
    <property type="term" value="P:transcription by RNA polymerase III"/>
    <property type="evidence" value="ECO:0007669"/>
    <property type="project" value="InterPro"/>
</dbReference>
<dbReference type="PANTHER" id="PTHR23082">
    <property type="entry name" value="TRANSCRIPTION INITIATION FACTOR IIIC TFIIIC , POLYPEPTIDE 3-RELATED"/>
    <property type="match status" value="1"/>
</dbReference>
<evidence type="ECO:0000256" key="2">
    <source>
        <dbReference type="SAM" id="MobiDB-lite"/>
    </source>
</evidence>
<feature type="region of interest" description="Disordered" evidence="2">
    <location>
        <begin position="176"/>
        <end position="196"/>
    </location>
</feature>
<keyword evidence="4" id="KW-1185">Reference proteome</keyword>
<proteinExistence type="predicted"/>
<organism evidence="3 4">
    <name type="scientific">Antrodiella citrinella</name>
    <dbReference type="NCBI Taxonomy" id="2447956"/>
    <lineage>
        <taxon>Eukaryota</taxon>
        <taxon>Fungi</taxon>
        <taxon>Dikarya</taxon>
        <taxon>Basidiomycota</taxon>
        <taxon>Agaricomycotina</taxon>
        <taxon>Agaricomycetes</taxon>
        <taxon>Polyporales</taxon>
        <taxon>Steccherinaceae</taxon>
        <taxon>Antrodiella</taxon>
    </lineage>
</organism>
<dbReference type="PROSITE" id="PS50005">
    <property type="entry name" value="TPR"/>
    <property type="match status" value="1"/>
</dbReference>
<evidence type="ECO:0000256" key="1">
    <source>
        <dbReference type="PROSITE-ProRule" id="PRU00339"/>
    </source>
</evidence>
<dbReference type="PANTHER" id="PTHR23082:SF0">
    <property type="entry name" value="GENERAL TRANSCRIPTION FACTOR 3C POLYPEPTIDE 3"/>
    <property type="match status" value="1"/>
</dbReference>
<dbReference type="EMBL" id="SGPM01000077">
    <property type="protein sequence ID" value="THH30538.1"/>
    <property type="molecule type" value="Genomic_DNA"/>
</dbReference>
<name>A0A4S4MYH3_9APHY</name>
<dbReference type="InterPro" id="IPR011990">
    <property type="entry name" value="TPR-like_helical_dom_sf"/>
</dbReference>
<feature type="repeat" description="TPR" evidence="1">
    <location>
        <begin position="280"/>
        <end position="313"/>
    </location>
</feature>
<dbReference type="InterPro" id="IPR019734">
    <property type="entry name" value="TPR_rpt"/>
</dbReference>
<dbReference type="Pfam" id="PF13181">
    <property type="entry name" value="TPR_8"/>
    <property type="match status" value="1"/>
</dbReference>
<protein>
    <submittedName>
        <fullName evidence="3">Uncharacterized protein</fullName>
    </submittedName>
</protein>
<accession>A0A4S4MYH3</accession>
<dbReference type="Gene3D" id="1.25.40.10">
    <property type="entry name" value="Tetratricopeptide repeat domain"/>
    <property type="match status" value="1"/>
</dbReference>
<dbReference type="GO" id="GO:0000127">
    <property type="term" value="C:transcription factor TFIIIC complex"/>
    <property type="evidence" value="ECO:0007669"/>
    <property type="project" value="TreeGrafter"/>
</dbReference>
<comment type="caution">
    <text evidence="3">The sequence shown here is derived from an EMBL/GenBank/DDBJ whole genome shotgun (WGS) entry which is preliminary data.</text>
</comment>
<dbReference type="AlphaFoldDB" id="A0A4S4MYH3"/>
<sequence length="354" mass="40139">RDTIGQSSHAKGKHIDSFRTIPFDKWLRLFIQYAFIVAKRDEFDYAVEILRHASWSNALQARESQDSIRFAIITCAIHGNRYPVAVEQSRKLINIHQFNNEAFRILLASVGHGMHATDAFLASTLSKHLLRELKTADAAFRNKDSLKWNNVTKRYAPTGSSSKADDEDDDEVAIGVPEESGKGAQQTQKPNLPTKRNPMGVAVYGQICLAARSYQSALFYLLHAYEYCPQDPMICLCLAIASVGRAMQRPADNRHHLVTQGLAFLAKYRKIRGEDMEHLDEVEYNFGRAFHQLGLLTHAARHYEQALEIAEKRMREDDQDYGMAQTAAYNLSLIYATTGSTPKAQSLYRRWLSL</sequence>
<feature type="non-terminal residue" evidence="3">
    <location>
        <position position="1"/>
    </location>
</feature>
<keyword evidence="1" id="KW-0802">TPR repeat</keyword>
<evidence type="ECO:0000313" key="4">
    <source>
        <dbReference type="Proteomes" id="UP000308730"/>
    </source>
</evidence>